<evidence type="ECO:0000256" key="1">
    <source>
        <dbReference type="SAM" id="Phobius"/>
    </source>
</evidence>
<keyword evidence="1" id="KW-1133">Transmembrane helix</keyword>
<feature type="transmembrane region" description="Helical" evidence="1">
    <location>
        <begin position="28"/>
        <end position="49"/>
    </location>
</feature>
<dbReference type="AlphaFoldDB" id="A0AAU7AV26"/>
<dbReference type="EMBL" id="CP114014">
    <property type="protein sequence ID" value="XAY05499.1"/>
    <property type="molecule type" value="Genomic_DNA"/>
</dbReference>
<keyword evidence="1" id="KW-0812">Transmembrane</keyword>
<organism evidence="2">
    <name type="scientific">Paraconexibacter sp. AEG42_29</name>
    <dbReference type="NCBI Taxonomy" id="2997339"/>
    <lineage>
        <taxon>Bacteria</taxon>
        <taxon>Bacillati</taxon>
        <taxon>Actinomycetota</taxon>
        <taxon>Thermoleophilia</taxon>
        <taxon>Solirubrobacterales</taxon>
        <taxon>Paraconexibacteraceae</taxon>
        <taxon>Paraconexibacter</taxon>
    </lineage>
</organism>
<protein>
    <recommendedName>
        <fullName evidence="3">Zinc ribbon domain-containing protein</fullName>
    </recommendedName>
</protein>
<sequence length="103" mass="10965">MAGAIYLTLCISFGLAAGLVGRIKGSSFVLWALIGAVLPVLGLVAAILYRYETAELRRQCPQCGRVVMLHDAICTRCGHELEFPDVAIQPLDPSLPAARKAGV</sequence>
<dbReference type="KEGG" id="parq:DSM112329_02352"/>
<name>A0AAU7AV26_9ACTN</name>
<evidence type="ECO:0000313" key="2">
    <source>
        <dbReference type="EMBL" id="XAY05499.1"/>
    </source>
</evidence>
<proteinExistence type="predicted"/>
<reference evidence="2" key="1">
    <citation type="submission" date="2022-12" db="EMBL/GenBank/DDBJ databases">
        <title>Paraconexibacter alkalitolerans sp. nov. and Baekduia alba sp. nov., isolated from soil and emended description of the genera Paraconexibacter (Chun et al., 2020) and Baekduia (An et al., 2020).</title>
        <authorList>
            <person name="Vieira S."/>
            <person name="Huber K.J."/>
            <person name="Geppert A."/>
            <person name="Wolf J."/>
            <person name="Neumann-Schaal M."/>
            <person name="Muesken M."/>
            <person name="Overmann J."/>
        </authorList>
    </citation>
    <scope>NUCLEOTIDE SEQUENCE</scope>
    <source>
        <strain evidence="2">AEG42_29</strain>
    </source>
</reference>
<gene>
    <name evidence="2" type="ORF">DSM112329_02352</name>
</gene>
<accession>A0AAU7AV26</accession>
<keyword evidence="1" id="KW-0472">Membrane</keyword>
<dbReference type="RefSeq" id="WP_354702006.1">
    <property type="nucleotide sequence ID" value="NZ_CP114014.1"/>
</dbReference>
<evidence type="ECO:0008006" key="3">
    <source>
        <dbReference type="Google" id="ProtNLM"/>
    </source>
</evidence>